<evidence type="ECO:0000313" key="3">
    <source>
        <dbReference type="Proteomes" id="UP000316714"/>
    </source>
</evidence>
<feature type="compositionally biased region" description="Acidic residues" evidence="1">
    <location>
        <begin position="58"/>
        <end position="119"/>
    </location>
</feature>
<dbReference type="RefSeq" id="WP_197531347.1">
    <property type="nucleotide sequence ID" value="NZ_SIHJ01000001.1"/>
</dbReference>
<organism evidence="2 3">
    <name type="scientific">Posidoniimonas corsicana</name>
    <dbReference type="NCBI Taxonomy" id="1938618"/>
    <lineage>
        <taxon>Bacteria</taxon>
        <taxon>Pseudomonadati</taxon>
        <taxon>Planctomycetota</taxon>
        <taxon>Planctomycetia</taxon>
        <taxon>Pirellulales</taxon>
        <taxon>Lacipirellulaceae</taxon>
        <taxon>Posidoniimonas</taxon>
    </lineage>
</organism>
<accession>A0A5C5VI28</accession>
<keyword evidence="3" id="KW-1185">Reference proteome</keyword>
<dbReference type="EMBL" id="SIHJ01000001">
    <property type="protein sequence ID" value="TWT37529.1"/>
    <property type="molecule type" value="Genomic_DNA"/>
</dbReference>
<protein>
    <submittedName>
        <fullName evidence="2">Uncharacterized protein</fullName>
    </submittedName>
</protein>
<sequence>MVTQASESWNPLEAAPLGGVAPEMNPTATDAVPIGDAALPSGDRWRTPAAAEVCSSDPFDDFEDDDFDDEFDDDFEEEWDDDLGDSEYADEFPPDEEDGDEDDGDDDSEFNDDPDFDDE</sequence>
<feature type="region of interest" description="Disordered" evidence="1">
    <location>
        <begin position="1"/>
        <end position="119"/>
    </location>
</feature>
<comment type="caution">
    <text evidence="2">The sequence shown here is derived from an EMBL/GenBank/DDBJ whole genome shotgun (WGS) entry which is preliminary data.</text>
</comment>
<evidence type="ECO:0000313" key="2">
    <source>
        <dbReference type="EMBL" id="TWT37529.1"/>
    </source>
</evidence>
<evidence type="ECO:0000256" key="1">
    <source>
        <dbReference type="SAM" id="MobiDB-lite"/>
    </source>
</evidence>
<dbReference type="Proteomes" id="UP000316714">
    <property type="component" value="Unassembled WGS sequence"/>
</dbReference>
<proteinExistence type="predicted"/>
<dbReference type="AlphaFoldDB" id="A0A5C5VI28"/>
<gene>
    <name evidence="2" type="ORF">KOR34_24810</name>
</gene>
<reference evidence="2 3" key="1">
    <citation type="submission" date="2019-02" db="EMBL/GenBank/DDBJ databases">
        <title>Deep-cultivation of Planctomycetes and their phenomic and genomic characterization uncovers novel biology.</title>
        <authorList>
            <person name="Wiegand S."/>
            <person name="Jogler M."/>
            <person name="Boedeker C."/>
            <person name="Pinto D."/>
            <person name="Vollmers J."/>
            <person name="Rivas-Marin E."/>
            <person name="Kohn T."/>
            <person name="Peeters S.H."/>
            <person name="Heuer A."/>
            <person name="Rast P."/>
            <person name="Oberbeckmann S."/>
            <person name="Bunk B."/>
            <person name="Jeske O."/>
            <person name="Meyerdierks A."/>
            <person name="Storesund J.E."/>
            <person name="Kallscheuer N."/>
            <person name="Luecker S."/>
            <person name="Lage O.M."/>
            <person name="Pohl T."/>
            <person name="Merkel B.J."/>
            <person name="Hornburger P."/>
            <person name="Mueller R.-W."/>
            <person name="Bruemmer F."/>
            <person name="Labrenz M."/>
            <person name="Spormann A.M."/>
            <person name="Op Den Camp H."/>
            <person name="Overmann J."/>
            <person name="Amann R."/>
            <person name="Jetten M.S.M."/>
            <person name="Mascher T."/>
            <person name="Medema M.H."/>
            <person name="Devos D.P."/>
            <person name="Kaster A.-K."/>
            <person name="Ovreas L."/>
            <person name="Rohde M."/>
            <person name="Galperin M.Y."/>
            <person name="Jogler C."/>
        </authorList>
    </citation>
    <scope>NUCLEOTIDE SEQUENCE [LARGE SCALE GENOMIC DNA]</scope>
    <source>
        <strain evidence="2 3">KOR34</strain>
    </source>
</reference>
<name>A0A5C5VI28_9BACT</name>